<dbReference type="InterPro" id="IPR019819">
    <property type="entry name" value="Carboxylesterase_B_CS"/>
</dbReference>
<evidence type="ECO:0000256" key="2">
    <source>
        <dbReference type="ARBA" id="ARBA00022729"/>
    </source>
</evidence>
<dbReference type="InterPro" id="IPR051093">
    <property type="entry name" value="Neuroligin/BSAL"/>
</dbReference>
<dbReference type="EC" id="3.1.1.-" evidence="4"/>
<feature type="domain" description="Carboxylesterase type B" evidence="5">
    <location>
        <begin position="38"/>
        <end position="535"/>
    </location>
</feature>
<dbReference type="RefSeq" id="XP_005098499.1">
    <property type="nucleotide sequence ID" value="XM_005098442.1"/>
</dbReference>
<feature type="signal peptide" evidence="4">
    <location>
        <begin position="1"/>
        <end position="17"/>
    </location>
</feature>
<dbReference type="PANTHER" id="PTHR43903">
    <property type="entry name" value="NEUROLIGIN"/>
    <property type="match status" value="1"/>
</dbReference>
<dbReference type="SUPFAM" id="SSF53474">
    <property type="entry name" value="alpha/beta-Hydrolases"/>
    <property type="match status" value="1"/>
</dbReference>
<dbReference type="PROSITE" id="PS00122">
    <property type="entry name" value="CARBOXYLESTERASE_B_1"/>
    <property type="match status" value="1"/>
</dbReference>
<sequence length="563" mass="61671">MAAVWLLQALYTSMLSSSGILGGGQGGHGSTDDVYLMANTSYGTVRGKVEFRTENTPVVHFLGIQYAKPPTASLRFKPPQPPKKWTDVKDALTFGDECLQVDIENYPFGNGYTPSSEDCLYLNVFTPVTKTTSSPLPVMVWIHGGGYMVGAASHYDVSPLTTQGVIVVSVNYRLDVLGFLSTEDDAMPGNYGMLDLIAGLKWVKGNIAAFGGDPNQVTVFGESAGSSSISLLILSPLAKGLFQRAIMQSGVSLSPWAAEHPANKVSARMVARLIGTGVGCSDLNNSTDLLFCLQQADGKMLLNISAGIGKASGSWITVAPRVERTFGFLPDLPIRLLARGEFNHLETINGFNFDEYGSLVPLFKSLSLPDSIRYLLVQFPNLTEKQLSEVLESTYTTNRHDEHTRTAELVGMASDFTFIGPTILELKNLAMHAAEKRHYLYEFSHRPSFSKMAPWVSAVHGDEIRFVLDIQHKPFYDKDFVPSAADIAVSKQVVEMWTNFAKTGNPTHTVPMGAAAWGTYSPSPPGYLQINVTSEFKVWHRPEVADFYKKIIQKIDIGENFVV</sequence>
<comment type="similarity">
    <text evidence="1 4">Belongs to the type-B carboxylesterase/lipase family.</text>
</comment>
<evidence type="ECO:0000259" key="5">
    <source>
        <dbReference type="Pfam" id="PF00135"/>
    </source>
</evidence>
<keyword evidence="6" id="KW-1185">Reference proteome</keyword>
<dbReference type="PROSITE" id="PS00941">
    <property type="entry name" value="CARBOXYLESTERASE_B_2"/>
    <property type="match status" value="1"/>
</dbReference>
<dbReference type="InterPro" id="IPR029058">
    <property type="entry name" value="AB_hydrolase_fold"/>
</dbReference>
<dbReference type="InterPro" id="IPR019826">
    <property type="entry name" value="Carboxylesterase_B_AS"/>
</dbReference>
<name>A0ABM0JPH8_APLCA</name>
<accession>A0ABM0JPH8</accession>
<dbReference type="Gene3D" id="3.40.50.1820">
    <property type="entry name" value="alpha/beta hydrolase"/>
    <property type="match status" value="1"/>
</dbReference>
<dbReference type="GeneID" id="101861041"/>
<protein>
    <recommendedName>
        <fullName evidence="4">Carboxylic ester hydrolase</fullName>
        <ecNumber evidence="4">3.1.1.-</ecNumber>
    </recommendedName>
</protein>
<dbReference type="Proteomes" id="UP000694888">
    <property type="component" value="Unplaced"/>
</dbReference>
<keyword evidence="2 4" id="KW-0732">Signal</keyword>
<evidence type="ECO:0000256" key="3">
    <source>
        <dbReference type="ARBA" id="ARBA00022801"/>
    </source>
</evidence>
<evidence type="ECO:0000313" key="7">
    <source>
        <dbReference type="RefSeq" id="XP_005098499.1"/>
    </source>
</evidence>
<keyword evidence="3 4" id="KW-0378">Hydrolase</keyword>
<evidence type="ECO:0000256" key="1">
    <source>
        <dbReference type="ARBA" id="ARBA00005964"/>
    </source>
</evidence>
<proteinExistence type="inferred from homology"/>
<dbReference type="InterPro" id="IPR002018">
    <property type="entry name" value="CarbesteraseB"/>
</dbReference>
<organism evidence="6 7">
    <name type="scientific">Aplysia californica</name>
    <name type="common">California sea hare</name>
    <dbReference type="NCBI Taxonomy" id="6500"/>
    <lineage>
        <taxon>Eukaryota</taxon>
        <taxon>Metazoa</taxon>
        <taxon>Spiralia</taxon>
        <taxon>Lophotrochozoa</taxon>
        <taxon>Mollusca</taxon>
        <taxon>Gastropoda</taxon>
        <taxon>Heterobranchia</taxon>
        <taxon>Euthyneura</taxon>
        <taxon>Tectipleura</taxon>
        <taxon>Aplysiida</taxon>
        <taxon>Aplysioidea</taxon>
        <taxon>Aplysiidae</taxon>
        <taxon>Aplysia</taxon>
    </lineage>
</organism>
<evidence type="ECO:0000313" key="6">
    <source>
        <dbReference type="Proteomes" id="UP000694888"/>
    </source>
</evidence>
<gene>
    <name evidence="7" type="primary">LOC101861041</name>
</gene>
<reference evidence="7" key="1">
    <citation type="submission" date="2025-08" db="UniProtKB">
        <authorList>
            <consortium name="RefSeq"/>
        </authorList>
    </citation>
    <scope>IDENTIFICATION</scope>
</reference>
<evidence type="ECO:0000256" key="4">
    <source>
        <dbReference type="RuleBase" id="RU361235"/>
    </source>
</evidence>
<feature type="chain" id="PRO_5044982486" description="Carboxylic ester hydrolase" evidence="4">
    <location>
        <begin position="18"/>
        <end position="563"/>
    </location>
</feature>
<dbReference type="Pfam" id="PF00135">
    <property type="entry name" value="COesterase"/>
    <property type="match status" value="1"/>
</dbReference>